<name>A0A670HW78_PODMU</name>
<dbReference type="Pfam" id="PF14945">
    <property type="entry name" value="LLC1"/>
    <property type="match status" value="1"/>
</dbReference>
<dbReference type="GeneTree" id="ENSGT00940000154459"/>
<proteinExistence type="predicted"/>
<reference evidence="2" key="3">
    <citation type="submission" date="2025-09" db="UniProtKB">
        <authorList>
            <consortium name="Ensembl"/>
        </authorList>
    </citation>
    <scope>IDENTIFICATION</scope>
</reference>
<feature type="compositionally biased region" description="Low complexity" evidence="1">
    <location>
        <begin position="56"/>
        <end position="87"/>
    </location>
</feature>
<evidence type="ECO:0000313" key="2">
    <source>
        <dbReference type="Ensembl" id="ENSPMRP00000003347.1"/>
    </source>
</evidence>
<feature type="region of interest" description="Disordered" evidence="1">
    <location>
        <begin position="38"/>
        <end position="98"/>
    </location>
</feature>
<dbReference type="Proteomes" id="UP000472272">
    <property type="component" value="Chromosome 3"/>
</dbReference>
<feature type="compositionally biased region" description="Polar residues" evidence="1">
    <location>
        <begin position="38"/>
        <end position="49"/>
    </location>
</feature>
<accession>A0A670HW78</accession>
<dbReference type="InterPro" id="IPR020339">
    <property type="entry name" value="C20orf85-like"/>
</dbReference>
<dbReference type="AlphaFoldDB" id="A0A670HW78"/>
<dbReference type="Ensembl" id="ENSPMRT00000003589.1">
    <property type="protein sequence ID" value="ENSPMRP00000003347.1"/>
    <property type="gene ID" value="ENSPMRG00000002369.1"/>
</dbReference>
<keyword evidence="3" id="KW-1185">Reference proteome</keyword>
<reference evidence="2 3" key="1">
    <citation type="journal article" date="2019" name="Proc. Natl. Acad. Sci. U.S.A.">
        <title>Regulatory changes in pterin and carotenoid genes underlie balanced color polymorphisms in the wall lizard.</title>
        <authorList>
            <person name="Andrade P."/>
            <person name="Pinho C."/>
            <person name="Perez I de Lanuza G."/>
            <person name="Afonso S."/>
            <person name="Brejcha J."/>
            <person name="Rubin C.J."/>
            <person name="Wallerman O."/>
            <person name="Pereira P."/>
            <person name="Sabatino S.J."/>
            <person name="Bellati A."/>
            <person name="Pellitteri-Rosa D."/>
            <person name="Bosakova Z."/>
            <person name="Bunikis I."/>
            <person name="Carretero M.A."/>
            <person name="Feiner N."/>
            <person name="Marsik P."/>
            <person name="Pauperio F."/>
            <person name="Salvi D."/>
            <person name="Soler L."/>
            <person name="While G.M."/>
            <person name="Uller T."/>
            <person name="Font E."/>
            <person name="Andersson L."/>
            <person name="Carneiro M."/>
        </authorList>
    </citation>
    <scope>NUCLEOTIDE SEQUENCE</scope>
</reference>
<dbReference type="OrthoDB" id="9972212at2759"/>
<organism evidence="2 3">
    <name type="scientific">Podarcis muralis</name>
    <name type="common">Wall lizard</name>
    <name type="synonym">Lacerta muralis</name>
    <dbReference type="NCBI Taxonomy" id="64176"/>
    <lineage>
        <taxon>Eukaryota</taxon>
        <taxon>Metazoa</taxon>
        <taxon>Chordata</taxon>
        <taxon>Craniata</taxon>
        <taxon>Vertebrata</taxon>
        <taxon>Euteleostomi</taxon>
        <taxon>Lepidosauria</taxon>
        <taxon>Squamata</taxon>
        <taxon>Bifurcata</taxon>
        <taxon>Unidentata</taxon>
        <taxon>Episquamata</taxon>
        <taxon>Laterata</taxon>
        <taxon>Lacertibaenia</taxon>
        <taxon>Lacertidae</taxon>
        <taxon>Podarcis</taxon>
    </lineage>
</organism>
<sequence length="197" mass="22119">MLRDLLALAQASWGLVTQYCLAEKSSYRMGSRANGLRRTTSAGFRSPATSPADVNLASSSSPSLSSSQSARTLLATTQSSVKQSSKSRGGEEQEALKADQVRQDTVWREFVEAERRATKYWYRNWSFLKDYDPLGRIKEPEQLPEYMSVFSDKIPNTSGHVIGSRMNTDLGKTLVKMDYFLNYGRRKNKLGQELQAS</sequence>
<evidence type="ECO:0000313" key="3">
    <source>
        <dbReference type="Proteomes" id="UP000472272"/>
    </source>
</evidence>
<evidence type="ECO:0000256" key="1">
    <source>
        <dbReference type="SAM" id="MobiDB-lite"/>
    </source>
</evidence>
<feature type="compositionally biased region" description="Basic and acidic residues" evidence="1">
    <location>
        <begin position="88"/>
        <end position="98"/>
    </location>
</feature>
<dbReference type="PANTHER" id="PTHR31909">
    <property type="entry name" value="CHROMOSOME 20 ORF85 FAMILY MEMBER"/>
    <property type="match status" value="1"/>
</dbReference>
<protein>
    <submittedName>
        <fullName evidence="2">Ciliary microtubule inner protein 5</fullName>
    </submittedName>
</protein>
<reference evidence="2" key="2">
    <citation type="submission" date="2025-08" db="UniProtKB">
        <authorList>
            <consortium name="Ensembl"/>
        </authorList>
    </citation>
    <scope>IDENTIFICATION</scope>
</reference>
<dbReference type="GO" id="GO:0005929">
    <property type="term" value="C:cilium"/>
    <property type="evidence" value="ECO:0007669"/>
    <property type="project" value="Ensembl"/>
</dbReference>
<dbReference type="PANTHER" id="PTHR31909:SF2">
    <property type="entry name" value="RIKEN CDNA 2410004P03 GENE"/>
    <property type="match status" value="1"/>
</dbReference>
<gene>
    <name evidence="2" type="primary">CIMIP5</name>
</gene>